<sequence length="214" mass="23912">MPDWVRLFRIACAFIHQANAEQPLIDYWTFGGGTAMMLQIDHRESHDIDIFLPDPQLLAFLDPQKRDFKLEVGPTDYEGDGTRFLKLAFEGIGQIDFIVGSSMTTRPTIERIIEGEAVELETIPEIIVKKIYHRGSSIRPRDIFDIAAAAEKHADTIIEALRSYRGEVEGTLAALDKLNPDFVNGAIADLAIKTPYKSIAGTAIERTKTILRAV</sequence>
<reference evidence="1 2" key="1">
    <citation type="submission" date="2016-07" db="EMBL/GenBank/DDBJ databases">
        <title>Complete genome sequence of Bradyrhizobium icense LMTR 13T, a potential inoculant strain isolated from lima bean (Phaseolus lunatus) in Peru.</title>
        <authorList>
            <person name="Ormeno-Orrillo E."/>
            <person name="Duran D."/>
            <person name="Rogel M.A."/>
            <person name="Rey L."/>
            <person name="Imperial J."/>
            <person name="Ruiz-Argueso T."/>
            <person name="Martinez-Romero E."/>
        </authorList>
    </citation>
    <scope>NUCLEOTIDE SEQUENCE [LARGE SCALE GENOMIC DNA]</scope>
    <source>
        <strain evidence="1 2">LMTR 13</strain>
    </source>
</reference>
<evidence type="ECO:0000313" key="1">
    <source>
        <dbReference type="EMBL" id="ANW05192.1"/>
    </source>
</evidence>
<name>A0A1B1UQW9_9BRAD</name>
<dbReference type="STRING" id="1274631.LMTR13_01440"/>
<gene>
    <name evidence="1" type="ORF">LMTR13_01440</name>
</gene>
<keyword evidence="2" id="KW-1185">Reference proteome</keyword>
<evidence type="ECO:0008006" key="3">
    <source>
        <dbReference type="Google" id="ProtNLM"/>
    </source>
</evidence>
<dbReference type="EMBL" id="CP016428">
    <property type="protein sequence ID" value="ANW05192.1"/>
    <property type="molecule type" value="Genomic_DNA"/>
</dbReference>
<dbReference type="Pfam" id="PF08843">
    <property type="entry name" value="AbiEii"/>
    <property type="match status" value="1"/>
</dbReference>
<proteinExistence type="predicted"/>
<protein>
    <recommendedName>
        <fullName evidence="3">Nucleotidyl transferase AbiEii/AbiGii toxin family protein</fullName>
    </recommendedName>
</protein>
<dbReference type="KEGG" id="bic:LMTR13_01440"/>
<dbReference type="Proteomes" id="UP000092839">
    <property type="component" value="Chromosome"/>
</dbReference>
<dbReference type="AlphaFoldDB" id="A0A1B1UQW9"/>
<accession>A0A1B1UQW9</accession>
<dbReference type="InterPro" id="IPR014942">
    <property type="entry name" value="AbiEii"/>
</dbReference>
<evidence type="ECO:0000313" key="2">
    <source>
        <dbReference type="Proteomes" id="UP000092839"/>
    </source>
</evidence>
<organism evidence="1 2">
    <name type="scientific">Bradyrhizobium icense</name>
    <dbReference type="NCBI Taxonomy" id="1274631"/>
    <lineage>
        <taxon>Bacteria</taxon>
        <taxon>Pseudomonadati</taxon>
        <taxon>Pseudomonadota</taxon>
        <taxon>Alphaproteobacteria</taxon>
        <taxon>Hyphomicrobiales</taxon>
        <taxon>Nitrobacteraceae</taxon>
        <taxon>Bradyrhizobium</taxon>
    </lineage>
</organism>